<feature type="domain" description="Flavodoxin-like fold" evidence="3">
    <location>
        <begin position="1"/>
        <end position="214"/>
    </location>
</feature>
<name>H5XI62_9PSEU</name>
<dbReference type="eggNOG" id="COG2249">
    <property type="taxonomic scope" value="Bacteria"/>
</dbReference>
<dbReference type="InterPro" id="IPR029039">
    <property type="entry name" value="Flavoprotein-like_sf"/>
</dbReference>
<keyword evidence="5" id="KW-1185">Reference proteome</keyword>
<evidence type="ECO:0000313" key="5">
    <source>
        <dbReference type="Proteomes" id="UP000002791"/>
    </source>
</evidence>
<dbReference type="GO" id="GO:0005829">
    <property type="term" value="C:cytosol"/>
    <property type="evidence" value="ECO:0007669"/>
    <property type="project" value="TreeGrafter"/>
</dbReference>
<dbReference type="EMBL" id="CM001440">
    <property type="protein sequence ID" value="EHR60692.1"/>
    <property type="molecule type" value="Genomic_DNA"/>
</dbReference>
<comment type="similarity">
    <text evidence="1">Belongs to the NAD(P)H dehydrogenase (quinone) family.</text>
</comment>
<dbReference type="InterPro" id="IPR003680">
    <property type="entry name" value="Flavodoxin_fold"/>
</dbReference>
<evidence type="ECO:0000313" key="4">
    <source>
        <dbReference type="EMBL" id="EHR60692.1"/>
    </source>
</evidence>
<gene>
    <name evidence="4" type="ORF">SaccyDRAFT_1794</name>
</gene>
<dbReference type="PANTHER" id="PTHR10204:SF34">
    <property type="entry name" value="NAD(P)H DEHYDROGENASE [QUINONE] 1 ISOFORM 1"/>
    <property type="match status" value="1"/>
</dbReference>
<evidence type="ECO:0000256" key="1">
    <source>
        <dbReference type="ARBA" id="ARBA00006252"/>
    </source>
</evidence>
<organism evidence="4 5">
    <name type="scientific">Saccharomonospora cyanea NA-134</name>
    <dbReference type="NCBI Taxonomy" id="882082"/>
    <lineage>
        <taxon>Bacteria</taxon>
        <taxon>Bacillati</taxon>
        <taxon>Actinomycetota</taxon>
        <taxon>Actinomycetes</taxon>
        <taxon>Pseudonocardiales</taxon>
        <taxon>Pseudonocardiaceae</taxon>
        <taxon>Saccharomonospora</taxon>
    </lineage>
</organism>
<protein>
    <submittedName>
        <fullName evidence="4">Putative NADPH-quinone reductase (Modulator of drug activity B)</fullName>
    </submittedName>
</protein>
<evidence type="ECO:0000259" key="3">
    <source>
        <dbReference type="Pfam" id="PF02525"/>
    </source>
</evidence>
<dbReference type="AlphaFoldDB" id="H5XI62"/>
<evidence type="ECO:0000256" key="2">
    <source>
        <dbReference type="ARBA" id="ARBA00023002"/>
    </source>
</evidence>
<dbReference type="STRING" id="882082.SaccyDRAFT_1794"/>
<accession>H5XI62</accession>
<dbReference type="RefSeq" id="WP_005455491.1">
    <property type="nucleotide sequence ID" value="NZ_CM001440.1"/>
</dbReference>
<reference evidence="4 5" key="1">
    <citation type="submission" date="2011-11" db="EMBL/GenBank/DDBJ databases">
        <title>The Noncontiguous Finished sequence of Saccharomonospora cyanea NA-134.</title>
        <authorList>
            <consortium name="US DOE Joint Genome Institute"/>
            <person name="Lucas S."/>
            <person name="Han J."/>
            <person name="Lapidus A."/>
            <person name="Cheng J.-F."/>
            <person name="Goodwin L."/>
            <person name="Pitluck S."/>
            <person name="Peters L."/>
            <person name="Ovchinnikova G."/>
            <person name="Lu M."/>
            <person name="Detter J.C."/>
            <person name="Han C."/>
            <person name="Tapia R."/>
            <person name="Land M."/>
            <person name="Hauser L."/>
            <person name="Kyrpides N."/>
            <person name="Ivanova N."/>
            <person name="Pagani I."/>
            <person name="Brambilla E.-M."/>
            <person name="Klenk H.-P."/>
            <person name="Woyke T."/>
        </authorList>
    </citation>
    <scope>NUCLEOTIDE SEQUENCE [LARGE SCALE GENOMIC DNA]</scope>
    <source>
        <strain evidence="4 5">NA-134</strain>
    </source>
</reference>
<dbReference type="Gene3D" id="3.40.50.360">
    <property type="match status" value="1"/>
</dbReference>
<dbReference type="GO" id="GO:0003955">
    <property type="term" value="F:NAD(P)H dehydrogenase (quinone) activity"/>
    <property type="evidence" value="ECO:0007669"/>
    <property type="project" value="TreeGrafter"/>
</dbReference>
<dbReference type="InterPro" id="IPR051545">
    <property type="entry name" value="NAD(P)H_dehydrogenase_qn"/>
</dbReference>
<dbReference type="SUPFAM" id="SSF52218">
    <property type="entry name" value="Flavoproteins"/>
    <property type="match status" value="1"/>
</dbReference>
<dbReference type="OrthoDB" id="9798454at2"/>
<proteinExistence type="inferred from homology"/>
<keyword evidence="2" id="KW-0560">Oxidoreductase</keyword>
<dbReference type="HOGENOM" id="CLU_058643_2_1_11"/>
<dbReference type="Pfam" id="PF02525">
    <property type="entry name" value="Flavodoxin_2"/>
    <property type="match status" value="1"/>
</dbReference>
<sequence length="255" mass="28081">MNVLWIVAHPDRRSLTHALACEGVSHLRALGHEVRVRDLYAMKWNPVVDAADFAHDPAERLLVGAAAEDAYRRGRLCEDIRAEQELVRASDVLVVQFPLWWFGMPAILKGWFDRVFVNGFAFGVRDPVTGATLRYGDGGLRGRRAMVVTTVGAREASFGPRGIHGELEQVLFPVQHGIAHYTGMDPLPPMAVYGADRATEGDYQAAVARLRQRLSTLEETDPVSFRTQDGGDYDADLVLRPHVAPGVTGIAAHYA</sequence>
<dbReference type="PANTHER" id="PTHR10204">
    <property type="entry name" value="NAD P H OXIDOREDUCTASE-RELATED"/>
    <property type="match status" value="1"/>
</dbReference>
<dbReference type="Proteomes" id="UP000002791">
    <property type="component" value="Chromosome"/>
</dbReference>